<dbReference type="Gene3D" id="3.30.160.60">
    <property type="entry name" value="Classic Zinc Finger"/>
    <property type="match status" value="1"/>
</dbReference>
<feature type="region of interest" description="Disordered" evidence="6">
    <location>
        <begin position="1"/>
        <end position="110"/>
    </location>
</feature>
<feature type="compositionally biased region" description="Low complexity" evidence="6">
    <location>
        <begin position="253"/>
        <end position="263"/>
    </location>
</feature>
<evidence type="ECO:0000313" key="8">
    <source>
        <dbReference type="EMBL" id="KAJ3511067.1"/>
    </source>
</evidence>
<dbReference type="PROSITE" id="PS00028">
    <property type="entry name" value="ZINC_FINGER_C2H2_1"/>
    <property type="match status" value="1"/>
</dbReference>
<comment type="caution">
    <text evidence="8">The sequence shown here is derived from an EMBL/GenBank/DDBJ whole genome shotgun (WGS) entry which is preliminary data.</text>
</comment>
<name>A0A9W8K3C4_9AGAR</name>
<dbReference type="EMBL" id="JANKHO010000351">
    <property type="protein sequence ID" value="KAJ3511067.1"/>
    <property type="molecule type" value="Genomic_DNA"/>
</dbReference>
<evidence type="ECO:0000256" key="5">
    <source>
        <dbReference type="PROSITE-ProRule" id="PRU00042"/>
    </source>
</evidence>
<feature type="region of interest" description="Disordered" evidence="6">
    <location>
        <begin position="424"/>
        <end position="488"/>
    </location>
</feature>
<feature type="region of interest" description="Disordered" evidence="6">
    <location>
        <begin position="180"/>
        <end position="208"/>
    </location>
</feature>
<feature type="compositionally biased region" description="Basic and acidic residues" evidence="6">
    <location>
        <begin position="16"/>
        <end position="31"/>
    </location>
</feature>
<dbReference type="Proteomes" id="UP001148786">
    <property type="component" value="Unassembled WGS sequence"/>
</dbReference>
<sequence length="505" mass="53796">MDSPSTATRSSSSTDSGDHQDEPGIELHHPPSEPPLPPPEGFQWPMFLPPSGSQHSNFGAGFGGSPSLQFPAGDPEQQFSFSQLFSPSTGSFPGVGPTSAPTASLTPAPGPDVFDTLHFMDPERHLKAACPSPQRTVSTDDTADDASYSTQNYALPIVAFDPSQFTLTSLSLPNRIPPPLGVNSRTVSSNSSHQSSNSNTSGRSGRGLSGWCDSEVKDLPCLESLSSNLQRKRQRSISPPFLGAASRSDGVLSAVSSRNSSASGHPASSLRETKRLRPALRSTSTRSSTGGSKPGGHSDPEGHSDEESSSDSDSDDYRPSRSPSPAVPTPSFGRVPWRKPKARKGKAKGSAALALAVVSQMGAAKHREGSEHLYDSEDFDSLTLYREGVTGIRKRKNHPIPLPIPIPNLNKKSRGRKVPFVAGLEEGDEVESKQTADATQVSETQTSGRTRKKAAPAPAALVDELAGSRTIHTHDKPHPCPYEGCDKSFSRRDNLGQHVRIHLQP</sequence>
<keyword evidence="2" id="KW-0677">Repeat</keyword>
<evidence type="ECO:0000313" key="9">
    <source>
        <dbReference type="Proteomes" id="UP001148786"/>
    </source>
</evidence>
<reference evidence="8" key="1">
    <citation type="submission" date="2022-07" db="EMBL/GenBank/DDBJ databases">
        <title>Genome Sequence of Agrocybe chaxingu.</title>
        <authorList>
            <person name="Buettner E."/>
        </authorList>
    </citation>
    <scope>NUCLEOTIDE SEQUENCE</scope>
    <source>
        <strain evidence="8">MP-N11</strain>
    </source>
</reference>
<dbReference type="GO" id="GO:0008270">
    <property type="term" value="F:zinc ion binding"/>
    <property type="evidence" value="ECO:0007669"/>
    <property type="project" value="UniProtKB-KW"/>
</dbReference>
<dbReference type="OrthoDB" id="6365676at2759"/>
<keyword evidence="4" id="KW-0862">Zinc</keyword>
<keyword evidence="1" id="KW-0479">Metal-binding</keyword>
<evidence type="ECO:0000256" key="6">
    <source>
        <dbReference type="SAM" id="MobiDB-lite"/>
    </source>
</evidence>
<keyword evidence="3 5" id="KW-0863">Zinc-finger</keyword>
<dbReference type="AlphaFoldDB" id="A0A9W8K3C4"/>
<dbReference type="PROSITE" id="PS50157">
    <property type="entry name" value="ZINC_FINGER_C2H2_2"/>
    <property type="match status" value="1"/>
</dbReference>
<evidence type="ECO:0000256" key="4">
    <source>
        <dbReference type="ARBA" id="ARBA00022833"/>
    </source>
</evidence>
<feature type="compositionally biased region" description="Low complexity" evidence="6">
    <location>
        <begin position="77"/>
        <end position="86"/>
    </location>
</feature>
<dbReference type="InterPro" id="IPR013087">
    <property type="entry name" value="Znf_C2H2_type"/>
</dbReference>
<feature type="compositionally biased region" description="Low complexity" evidence="6">
    <location>
        <begin position="281"/>
        <end position="291"/>
    </location>
</feature>
<dbReference type="SUPFAM" id="SSF57667">
    <property type="entry name" value="beta-beta-alpha zinc fingers"/>
    <property type="match status" value="1"/>
</dbReference>
<feature type="compositionally biased region" description="Basic residues" evidence="6">
    <location>
        <begin position="336"/>
        <end position="347"/>
    </location>
</feature>
<dbReference type="SMART" id="SM00355">
    <property type="entry name" value="ZnF_C2H2"/>
    <property type="match status" value="1"/>
</dbReference>
<evidence type="ECO:0000259" key="7">
    <source>
        <dbReference type="PROSITE" id="PS50157"/>
    </source>
</evidence>
<dbReference type="FunFam" id="3.30.160.60:FF:000072">
    <property type="entry name" value="zinc finger protein 143 isoform X1"/>
    <property type="match status" value="1"/>
</dbReference>
<organism evidence="8 9">
    <name type="scientific">Agrocybe chaxingu</name>
    <dbReference type="NCBI Taxonomy" id="84603"/>
    <lineage>
        <taxon>Eukaryota</taxon>
        <taxon>Fungi</taxon>
        <taxon>Dikarya</taxon>
        <taxon>Basidiomycota</taxon>
        <taxon>Agaricomycotina</taxon>
        <taxon>Agaricomycetes</taxon>
        <taxon>Agaricomycetidae</taxon>
        <taxon>Agaricales</taxon>
        <taxon>Agaricineae</taxon>
        <taxon>Strophariaceae</taxon>
        <taxon>Agrocybe</taxon>
    </lineage>
</organism>
<gene>
    <name evidence="8" type="ORF">NLJ89_g4309</name>
</gene>
<feature type="compositionally biased region" description="Polar residues" evidence="6">
    <location>
        <begin position="433"/>
        <end position="448"/>
    </location>
</feature>
<evidence type="ECO:0000256" key="1">
    <source>
        <dbReference type="ARBA" id="ARBA00022723"/>
    </source>
</evidence>
<protein>
    <recommendedName>
        <fullName evidence="7">C2H2-type domain-containing protein</fullName>
    </recommendedName>
</protein>
<feature type="compositionally biased region" description="Basic and acidic residues" evidence="6">
    <location>
        <begin position="296"/>
        <end position="306"/>
    </location>
</feature>
<feature type="compositionally biased region" description="Low complexity" evidence="6">
    <location>
        <begin position="181"/>
        <end position="203"/>
    </location>
</feature>
<feature type="region of interest" description="Disordered" evidence="6">
    <location>
        <begin position="228"/>
        <end position="247"/>
    </location>
</feature>
<evidence type="ECO:0000256" key="2">
    <source>
        <dbReference type="ARBA" id="ARBA00022737"/>
    </source>
</evidence>
<dbReference type="GO" id="GO:0000981">
    <property type="term" value="F:DNA-binding transcription factor activity, RNA polymerase II-specific"/>
    <property type="evidence" value="ECO:0007669"/>
    <property type="project" value="UniProtKB-ARBA"/>
</dbReference>
<evidence type="ECO:0000256" key="3">
    <source>
        <dbReference type="ARBA" id="ARBA00022771"/>
    </source>
</evidence>
<keyword evidence="9" id="KW-1185">Reference proteome</keyword>
<feature type="domain" description="C2H2-type" evidence="7">
    <location>
        <begin position="478"/>
        <end position="505"/>
    </location>
</feature>
<dbReference type="GO" id="GO:0000978">
    <property type="term" value="F:RNA polymerase II cis-regulatory region sequence-specific DNA binding"/>
    <property type="evidence" value="ECO:0007669"/>
    <property type="project" value="UniProtKB-ARBA"/>
</dbReference>
<dbReference type="InterPro" id="IPR036236">
    <property type="entry name" value="Znf_C2H2_sf"/>
</dbReference>
<feature type="compositionally biased region" description="Low complexity" evidence="6">
    <location>
        <begin position="1"/>
        <end position="15"/>
    </location>
</feature>
<accession>A0A9W8K3C4</accession>
<feature type="region of interest" description="Disordered" evidence="6">
    <location>
        <begin position="253"/>
        <end position="350"/>
    </location>
</feature>
<feature type="compositionally biased region" description="Basic and acidic residues" evidence="6">
    <location>
        <begin position="472"/>
        <end position="488"/>
    </location>
</feature>
<proteinExistence type="predicted"/>